<keyword evidence="5 7" id="KW-1133">Transmembrane helix</keyword>
<organism evidence="8">
    <name type="scientific">Tetraselmis sp. GSL018</name>
    <dbReference type="NCBI Taxonomy" id="582737"/>
    <lineage>
        <taxon>Eukaryota</taxon>
        <taxon>Viridiplantae</taxon>
        <taxon>Chlorophyta</taxon>
        <taxon>core chlorophytes</taxon>
        <taxon>Chlorodendrophyceae</taxon>
        <taxon>Chlorodendrales</taxon>
        <taxon>Chlorodendraceae</taxon>
        <taxon>Tetraselmis</taxon>
    </lineage>
</organism>
<comment type="subcellular location">
    <subcellularLocation>
        <location evidence="1">Membrane</location>
        <topology evidence="1">Multi-pass membrane protein</topology>
    </subcellularLocation>
</comment>
<sequence length="165" mass="17888">VVGFAVYSVVFTALERRRKAREEGELKLTAEDFVTARNTANLSQIAWSFYATSVGAWVIVTPGNYATFAGVIGMVMYAIAVGIPTIAIAFLGLRLQQLFPKCSSLAEFCGSRFGPFTQLLVVSLTLFNMAIVIIAEYTTIGALFKDFVGTIEWPFVALVAVLTLG</sequence>
<dbReference type="AlphaFoldDB" id="A0A061QVX7"/>
<evidence type="ECO:0000256" key="1">
    <source>
        <dbReference type="ARBA" id="ARBA00004141"/>
    </source>
</evidence>
<evidence type="ECO:0000256" key="2">
    <source>
        <dbReference type="ARBA" id="ARBA00006434"/>
    </source>
</evidence>
<evidence type="ECO:0000256" key="6">
    <source>
        <dbReference type="ARBA" id="ARBA00023136"/>
    </source>
</evidence>
<evidence type="ECO:0000256" key="4">
    <source>
        <dbReference type="ARBA" id="ARBA00022692"/>
    </source>
</evidence>
<dbReference type="PANTHER" id="PTHR48086">
    <property type="entry name" value="SODIUM/PROLINE SYMPORTER-RELATED"/>
    <property type="match status" value="1"/>
</dbReference>
<dbReference type="PANTHER" id="PTHR48086:SF10">
    <property type="entry name" value="AGR155CP"/>
    <property type="match status" value="1"/>
</dbReference>
<dbReference type="PROSITE" id="PS50283">
    <property type="entry name" value="NA_SOLUT_SYMP_3"/>
    <property type="match status" value="1"/>
</dbReference>
<feature type="transmembrane region" description="Helical" evidence="7">
    <location>
        <begin position="71"/>
        <end position="93"/>
    </location>
</feature>
<accession>A0A061QVX7</accession>
<feature type="transmembrane region" description="Helical" evidence="7">
    <location>
        <begin position="45"/>
        <end position="65"/>
    </location>
</feature>
<evidence type="ECO:0000256" key="5">
    <source>
        <dbReference type="ARBA" id="ARBA00022989"/>
    </source>
</evidence>
<dbReference type="InterPro" id="IPR001734">
    <property type="entry name" value="Na/solute_symporter"/>
</dbReference>
<feature type="non-terminal residue" evidence="8">
    <location>
        <position position="1"/>
    </location>
</feature>
<dbReference type="InterPro" id="IPR038377">
    <property type="entry name" value="Na/Glc_symporter_sf"/>
</dbReference>
<dbReference type="GO" id="GO:0015606">
    <property type="term" value="F:spermidine transmembrane transporter activity"/>
    <property type="evidence" value="ECO:0007669"/>
    <property type="project" value="TreeGrafter"/>
</dbReference>
<gene>
    <name evidence="8" type="ORF">TSPGSL018_19567</name>
</gene>
<reference evidence="8" key="1">
    <citation type="submission" date="2014-05" db="EMBL/GenBank/DDBJ databases">
        <title>The transcriptome of the halophilic microalga Tetraselmis sp. GSL018 isolated from the Great Salt Lake, Utah.</title>
        <authorList>
            <person name="Jinkerson R.E."/>
            <person name="D'Adamo S."/>
            <person name="Posewitz M.C."/>
        </authorList>
    </citation>
    <scope>NUCLEOTIDE SEQUENCE</scope>
    <source>
        <strain evidence="8">GSL018</strain>
    </source>
</reference>
<keyword evidence="4 7" id="KW-0812">Transmembrane</keyword>
<evidence type="ECO:0000256" key="7">
    <source>
        <dbReference type="SAM" id="Phobius"/>
    </source>
</evidence>
<dbReference type="GO" id="GO:0005886">
    <property type="term" value="C:plasma membrane"/>
    <property type="evidence" value="ECO:0007669"/>
    <property type="project" value="TreeGrafter"/>
</dbReference>
<dbReference type="InterPro" id="IPR050277">
    <property type="entry name" value="Sodium:Solute_Symporter"/>
</dbReference>
<evidence type="ECO:0000256" key="3">
    <source>
        <dbReference type="ARBA" id="ARBA00022448"/>
    </source>
</evidence>
<feature type="non-terminal residue" evidence="8">
    <location>
        <position position="165"/>
    </location>
</feature>
<protein>
    <submittedName>
        <fullName evidence="8">Na+ solute symporter</fullName>
    </submittedName>
</protein>
<keyword evidence="6 7" id="KW-0472">Membrane</keyword>
<keyword evidence="3" id="KW-0813">Transport</keyword>
<comment type="similarity">
    <text evidence="2">Belongs to the sodium:solute symporter (SSF) (TC 2.A.21) family.</text>
</comment>
<name>A0A061QVX7_9CHLO</name>
<evidence type="ECO:0000313" key="8">
    <source>
        <dbReference type="EMBL" id="JAC63873.1"/>
    </source>
</evidence>
<dbReference type="Gene3D" id="1.20.1730.10">
    <property type="entry name" value="Sodium/glucose cotransporter"/>
    <property type="match status" value="1"/>
</dbReference>
<feature type="transmembrane region" description="Helical" evidence="7">
    <location>
        <begin position="113"/>
        <end position="135"/>
    </location>
</feature>
<proteinExistence type="inferred from homology"/>
<dbReference type="EMBL" id="GBEZ01022991">
    <property type="protein sequence ID" value="JAC63873.1"/>
    <property type="molecule type" value="Transcribed_RNA"/>
</dbReference>